<dbReference type="InterPro" id="IPR002182">
    <property type="entry name" value="NB-ARC"/>
</dbReference>
<evidence type="ECO:0000313" key="4">
    <source>
        <dbReference type="Proteomes" id="UP000282574"/>
    </source>
</evidence>
<dbReference type="PANTHER" id="PTHR47691">
    <property type="entry name" value="REGULATOR-RELATED"/>
    <property type="match status" value="1"/>
</dbReference>
<feature type="domain" description="vWA-MoxR associated protein N-terminal HTH" evidence="2">
    <location>
        <begin position="1"/>
        <end position="80"/>
    </location>
</feature>
<feature type="domain" description="NB-ARC" evidence="1">
    <location>
        <begin position="135"/>
        <end position="235"/>
    </location>
</feature>
<dbReference type="InterPro" id="IPR058651">
    <property type="entry name" value="HTH_VMAP-M9"/>
</dbReference>
<dbReference type="RefSeq" id="WP_106166914.1">
    <property type="nucleotide sequence ID" value="NZ_JAVKZF010000001.1"/>
</dbReference>
<reference evidence="3 4" key="1">
    <citation type="journal article" date="2019" name="Genome Biol. Evol.">
        <title>Day and night: Metabolic profiles and evolutionary relationships of six axenic non-marine cyanobacteria.</title>
        <authorList>
            <person name="Will S.E."/>
            <person name="Henke P."/>
            <person name="Boedeker C."/>
            <person name="Huang S."/>
            <person name="Brinkmann H."/>
            <person name="Rohde M."/>
            <person name="Jarek M."/>
            <person name="Friedl T."/>
            <person name="Seufert S."/>
            <person name="Schumacher M."/>
            <person name="Overmann J."/>
            <person name="Neumann-Schaal M."/>
            <person name="Petersen J."/>
        </authorList>
    </citation>
    <scope>NUCLEOTIDE SEQUENCE [LARGE SCALE GENOMIC DNA]</scope>
    <source>
        <strain evidence="3 4">SAG 39.79</strain>
    </source>
</reference>
<comment type="caution">
    <text evidence="3">The sequence shown here is derived from an EMBL/GenBank/DDBJ whole genome shotgun (WGS) entry which is preliminary data.</text>
</comment>
<proteinExistence type="predicted"/>
<dbReference type="PANTHER" id="PTHR47691:SF3">
    <property type="entry name" value="HTH-TYPE TRANSCRIPTIONAL REGULATOR RV0890C-RELATED"/>
    <property type="match status" value="1"/>
</dbReference>
<protein>
    <recommendedName>
        <fullName evidence="5">NB-ARC domain-containing protein</fullName>
    </recommendedName>
</protein>
<dbReference type="Pfam" id="PF26355">
    <property type="entry name" value="HTH_VMAP-M9"/>
    <property type="match status" value="1"/>
</dbReference>
<dbReference type="Proteomes" id="UP000282574">
    <property type="component" value="Unassembled WGS sequence"/>
</dbReference>
<dbReference type="EMBL" id="RSCK01000089">
    <property type="protein sequence ID" value="RUT04177.1"/>
    <property type="molecule type" value="Genomic_DNA"/>
</dbReference>
<dbReference type="PRINTS" id="PR00364">
    <property type="entry name" value="DISEASERSIST"/>
</dbReference>
<gene>
    <name evidence="3" type="ORF">DSM107010_58530</name>
</gene>
<dbReference type="SUPFAM" id="SSF52540">
    <property type="entry name" value="P-loop containing nucleoside triphosphate hydrolases"/>
    <property type="match status" value="1"/>
</dbReference>
<name>A0AB37UCI4_9CYAN</name>
<dbReference type="Gene3D" id="3.40.50.300">
    <property type="entry name" value="P-loop containing nucleotide triphosphate hydrolases"/>
    <property type="match status" value="1"/>
</dbReference>
<dbReference type="Pfam" id="PF00931">
    <property type="entry name" value="NB-ARC"/>
    <property type="match status" value="1"/>
</dbReference>
<evidence type="ECO:0000259" key="2">
    <source>
        <dbReference type="Pfam" id="PF26355"/>
    </source>
</evidence>
<dbReference type="InterPro" id="IPR027417">
    <property type="entry name" value="P-loop_NTPase"/>
</dbReference>
<dbReference type="AlphaFoldDB" id="A0AB37UCI4"/>
<accession>A0AB37UCI4</accession>
<keyword evidence="4" id="KW-1185">Reference proteome</keyword>
<evidence type="ECO:0000259" key="1">
    <source>
        <dbReference type="Pfam" id="PF00931"/>
    </source>
</evidence>
<evidence type="ECO:0008006" key="5">
    <source>
        <dbReference type="Google" id="ProtNLM"/>
    </source>
</evidence>
<dbReference type="GO" id="GO:0043531">
    <property type="term" value="F:ADP binding"/>
    <property type="evidence" value="ECO:0007669"/>
    <property type="project" value="InterPro"/>
</dbReference>
<sequence>MSVEEALEIVQLVIEKGSLNKVEEIVLRQCWEGKSYLEIARDSGYEVGYVTDVGARLWQALSKVFGKKVTKNNFPALLRQQYIAKHIPVLAGSGANEQQQSQASILSLLAAKQQDTAEYRDWGEAVDVAIFYGRETELATLKQWMIHDSCRLVALLGMGGVGKTALAAKLAEQVQNSFEYLFWRSLRNAPPIEDLLRDLIQFLSHQSVELPDNLDSQIACLMSHLRSSRCLLVLDNYESILRSGERAGRYCSGYEGYGKLLRRIADERHQSCLILTSREKSVGIAVKEGKTLPVRSLHMIGLPLVEAQKILGDKDVVGSEDESKQLIERYSGNPLALKIAATSIRSLFGGDIRKFLDQGTVIFGDLRDLLDRQFNRLSPAEKKIMHRLVNCRDSMSFSELRENCSGSISPQELLEALESLVCRSLIERRSTSFTQQSVVVEYLSAQVIAGLTPFPPKD</sequence>
<evidence type="ECO:0000313" key="3">
    <source>
        <dbReference type="EMBL" id="RUT04177.1"/>
    </source>
</evidence>
<organism evidence="3 4">
    <name type="scientific">Chroococcidiopsis cubana SAG 39.79</name>
    <dbReference type="NCBI Taxonomy" id="388085"/>
    <lineage>
        <taxon>Bacteria</taxon>
        <taxon>Bacillati</taxon>
        <taxon>Cyanobacteriota</taxon>
        <taxon>Cyanophyceae</taxon>
        <taxon>Chroococcidiopsidales</taxon>
        <taxon>Chroococcidiopsidaceae</taxon>
        <taxon>Chroococcidiopsis</taxon>
    </lineage>
</organism>